<evidence type="ECO:0000313" key="2">
    <source>
        <dbReference type="EMBL" id="UOE39766.1"/>
    </source>
</evidence>
<evidence type="ECO:0000256" key="1">
    <source>
        <dbReference type="SAM" id="SignalP"/>
    </source>
</evidence>
<accession>A0ABY4BPP4</accession>
<dbReference type="RefSeq" id="WP_243547548.1">
    <property type="nucleotide sequence ID" value="NZ_CP094532.1"/>
</dbReference>
<sequence>MKTIFKSIAVLAVCAVLFISCNRSEDPAPNNPLPAAAGFTWRENDPNGAVKTAGSSEVRTQYKSIFAFAGPTATSGTIFEINLTGTVPATYDLATSGNALYYGGFGPGGTITGKVIITKNDGSKASGTLEAFTTASGNITKVYGTFTDIPVK</sequence>
<organism evidence="2 3">
    <name type="scientific">Chryseobacterium suipulveris</name>
    <dbReference type="NCBI Taxonomy" id="2929800"/>
    <lineage>
        <taxon>Bacteria</taxon>
        <taxon>Pseudomonadati</taxon>
        <taxon>Bacteroidota</taxon>
        <taxon>Flavobacteriia</taxon>
        <taxon>Flavobacteriales</taxon>
        <taxon>Weeksellaceae</taxon>
        <taxon>Chryseobacterium group</taxon>
        <taxon>Chryseobacterium</taxon>
    </lineage>
</organism>
<keyword evidence="1" id="KW-0732">Signal</keyword>
<dbReference type="Proteomes" id="UP000831460">
    <property type="component" value="Chromosome"/>
</dbReference>
<protein>
    <recommendedName>
        <fullName evidence="4">Lipoprotein</fullName>
    </recommendedName>
</protein>
<gene>
    <name evidence="2" type="ORF">MTP09_07475</name>
</gene>
<evidence type="ECO:0008006" key="4">
    <source>
        <dbReference type="Google" id="ProtNLM"/>
    </source>
</evidence>
<keyword evidence="3" id="KW-1185">Reference proteome</keyword>
<dbReference type="EMBL" id="CP094532">
    <property type="protein sequence ID" value="UOE39766.1"/>
    <property type="molecule type" value="Genomic_DNA"/>
</dbReference>
<feature type="signal peptide" evidence="1">
    <location>
        <begin position="1"/>
        <end position="25"/>
    </location>
</feature>
<dbReference type="PROSITE" id="PS51257">
    <property type="entry name" value="PROKAR_LIPOPROTEIN"/>
    <property type="match status" value="1"/>
</dbReference>
<feature type="chain" id="PRO_5045149734" description="Lipoprotein" evidence="1">
    <location>
        <begin position="26"/>
        <end position="152"/>
    </location>
</feature>
<evidence type="ECO:0000313" key="3">
    <source>
        <dbReference type="Proteomes" id="UP000831460"/>
    </source>
</evidence>
<name>A0ABY4BPP4_9FLAO</name>
<proteinExistence type="predicted"/>
<reference evidence="2 3" key="1">
    <citation type="submission" date="2022-03" db="EMBL/GenBank/DDBJ databases">
        <title>Chryseobacterium sp. isolated from particulate matters in swine house.</title>
        <authorList>
            <person name="Won M."/>
            <person name="Kim S.-J."/>
            <person name="Kwon S.-W."/>
        </authorList>
    </citation>
    <scope>NUCLEOTIDE SEQUENCE [LARGE SCALE GENOMIC DNA]</scope>
    <source>
        <strain evidence="2 3">SC2-2</strain>
    </source>
</reference>